<dbReference type="Proteomes" id="UP000298030">
    <property type="component" value="Unassembled WGS sequence"/>
</dbReference>
<evidence type="ECO:0000313" key="1">
    <source>
        <dbReference type="EMBL" id="TEB25891.1"/>
    </source>
</evidence>
<comment type="caution">
    <text evidence="1">The sequence shown here is derived from an EMBL/GenBank/DDBJ whole genome shotgun (WGS) entry which is preliminary data.</text>
</comment>
<protein>
    <submittedName>
        <fullName evidence="1">Uncharacterized protein</fullName>
    </submittedName>
</protein>
<organism evidence="1 2">
    <name type="scientific">Coprinellus micaceus</name>
    <name type="common">Glistening ink-cap mushroom</name>
    <name type="synonym">Coprinus micaceus</name>
    <dbReference type="NCBI Taxonomy" id="71717"/>
    <lineage>
        <taxon>Eukaryota</taxon>
        <taxon>Fungi</taxon>
        <taxon>Dikarya</taxon>
        <taxon>Basidiomycota</taxon>
        <taxon>Agaricomycotina</taxon>
        <taxon>Agaricomycetes</taxon>
        <taxon>Agaricomycetidae</taxon>
        <taxon>Agaricales</taxon>
        <taxon>Agaricineae</taxon>
        <taxon>Psathyrellaceae</taxon>
        <taxon>Coprinellus</taxon>
    </lineage>
</organism>
<sequence length="320" mass="35693">MQGRRQAGASQPHVKLKSIEFGVNLEGGTGEARVGFNCVSLRKKTTADRVEKRSGSNSLVNLKPFESAGQSALKESDAPRWRTPSSLPSDTWKLNFEETRVPVIQHPSRLAEITLANLPYTFFNDATPGAHGEPLLYTTPHVEQCYLVLRRYMPGVFFAERTFTVMVKIAGSVLSRQVRSDTWVVLTLEVPLSGSRVDKPSNDHWTYACLSTGPSIALDVSNEKFIRSGSSDAETWLSQDAHSAKPADELHQHRIRYATVYSQNFVNEGGPVRLALLFESLLCKLKGRVRLCRVEGVKNDVDDFEDTSEDGYWRVTTCLT</sequence>
<evidence type="ECO:0000313" key="2">
    <source>
        <dbReference type="Proteomes" id="UP000298030"/>
    </source>
</evidence>
<reference evidence="1 2" key="1">
    <citation type="journal article" date="2019" name="Nat. Ecol. Evol.">
        <title>Megaphylogeny resolves global patterns of mushroom evolution.</title>
        <authorList>
            <person name="Varga T."/>
            <person name="Krizsan K."/>
            <person name="Foldi C."/>
            <person name="Dima B."/>
            <person name="Sanchez-Garcia M."/>
            <person name="Sanchez-Ramirez S."/>
            <person name="Szollosi G.J."/>
            <person name="Szarkandi J.G."/>
            <person name="Papp V."/>
            <person name="Albert L."/>
            <person name="Andreopoulos W."/>
            <person name="Angelini C."/>
            <person name="Antonin V."/>
            <person name="Barry K.W."/>
            <person name="Bougher N.L."/>
            <person name="Buchanan P."/>
            <person name="Buyck B."/>
            <person name="Bense V."/>
            <person name="Catcheside P."/>
            <person name="Chovatia M."/>
            <person name="Cooper J."/>
            <person name="Damon W."/>
            <person name="Desjardin D."/>
            <person name="Finy P."/>
            <person name="Geml J."/>
            <person name="Haridas S."/>
            <person name="Hughes K."/>
            <person name="Justo A."/>
            <person name="Karasinski D."/>
            <person name="Kautmanova I."/>
            <person name="Kiss B."/>
            <person name="Kocsube S."/>
            <person name="Kotiranta H."/>
            <person name="LaButti K.M."/>
            <person name="Lechner B.E."/>
            <person name="Liimatainen K."/>
            <person name="Lipzen A."/>
            <person name="Lukacs Z."/>
            <person name="Mihaltcheva S."/>
            <person name="Morgado L.N."/>
            <person name="Niskanen T."/>
            <person name="Noordeloos M.E."/>
            <person name="Ohm R.A."/>
            <person name="Ortiz-Santana B."/>
            <person name="Ovrebo C."/>
            <person name="Racz N."/>
            <person name="Riley R."/>
            <person name="Savchenko A."/>
            <person name="Shiryaev A."/>
            <person name="Soop K."/>
            <person name="Spirin V."/>
            <person name="Szebenyi C."/>
            <person name="Tomsovsky M."/>
            <person name="Tulloss R.E."/>
            <person name="Uehling J."/>
            <person name="Grigoriev I.V."/>
            <person name="Vagvolgyi C."/>
            <person name="Papp T."/>
            <person name="Martin F.M."/>
            <person name="Miettinen O."/>
            <person name="Hibbett D.S."/>
            <person name="Nagy L.G."/>
        </authorList>
    </citation>
    <scope>NUCLEOTIDE SEQUENCE [LARGE SCALE GENOMIC DNA]</scope>
    <source>
        <strain evidence="1 2">FP101781</strain>
    </source>
</reference>
<accession>A0A4Y7SW07</accession>
<dbReference type="AlphaFoldDB" id="A0A4Y7SW07"/>
<name>A0A4Y7SW07_COPMI</name>
<gene>
    <name evidence="1" type="ORF">FA13DRAFT_1713555</name>
</gene>
<keyword evidence="2" id="KW-1185">Reference proteome</keyword>
<dbReference type="EMBL" id="QPFP01000052">
    <property type="protein sequence ID" value="TEB25891.1"/>
    <property type="molecule type" value="Genomic_DNA"/>
</dbReference>
<proteinExistence type="predicted"/>